<evidence type="ECO:0000256" key="16">
    <source>
        <dbReference type="SAM" id="Phobius"/>
    </source>
</evidence>
<dbReference type="InterPro" id="IPR001304">
    <property type="entry name" value="C-type_lectin-like"/>
</dbReference>
<evidence type="ECO:0000256" key="11">
    <source>
        <dbReference type="ARBA" id="ARBA00023130"/>
    </source>
</evidence>
<accession>A0A1S3FSW6</accession>
<dbReference type="PANTHER" id="PTHR46746:SF9">
    <property type="entry name" value="CD209 ANTIGEN-LIKE PROTEIN C-LIKE"/>
    <property type="match status" value="1"/>
</dbReference>
<feature type="transmembrane region" description="Helical" evidence="16">
    <location>
        <begin position="45"/>
        <end position="69"/>
    </location>
</feature>
<evidence type="ECO:0000256" key="6">
    <source>
        <dbReference type="ARBA" id="ARBA00022734"/>
    </source>
</evidence>
<evidence type="ECO:0000256" key="15">
    <source>
        <dbReference type="SAM" id="MobiDB-lite"/>
    </source>
</evidence>
<sequence length="237" mass="26990">MASEITYAEVRFNSHSRPPNPKADAPQAPKAKATAQPSSPGVSTLLFASLVTFFLLFAILFLVLFIIFFQKYSQLLKERHAATELTHTQLECVKSPASMGGKVWSCCPQKWKQFNSHCYFMSSGINSWEKSKEMCSGLQAHLMVVNSKEEQSFIIQHLNDQFAYYLGLWDPNHENDWQWVDQTPYNLSATFWRRGEPSDPKEACVVLNNPRLTGWGWNDIYCSSPQSSICEMAAIYL</sequence>
<dbReference type="GeneID" id="105991094"/>
<evidence type="ECO:0000256" key="14">
    <source>
        <dbReference type="ARBA" id="ARBA00023180"/>
    </source>
</evidence>
<evidence type="ECO:0000313" key="18">
    <source>
        <dbReference type="Proteomes" id="UP000081671"/>
    </source>
</evidence>
<dbReference type="InParanoid" id="A0A1S3FSW6"/>
<evidence type="ECO:0000256" key="2">
    <source>
        <dbReference type="ARBA" id="ARBA00022475"/>
    </source>
</evidence>
<dbReference type="InterPro" id="IPR016186">
    <property type="entry name" value="C-type_lectin-like/link_sf"/>
</dbReference>
<keyword evidence="9" id="KW-0735">Signal-anchor</keyword>
<gene>
    <name evidence="19" type="primary">LOC105991094</name>
</gene>
<feature type="compositionally biased region" description="Low complexity" evidence="15">
    <location>
        <begin position="22"/>
        <end position="37"/>
    </location>
</feature>
<dbReference type="InterPro" id="IPR018378">
    <property type="entry name" value="C-type_lectin_CS"/>
</dbReference>
<dbReference type="SUPFAM" id="SSF56436">
    <property type="entry name" value="C-type lectin-like"/>
    <property type="match status" value="1"/>
</dbReference>
<dbReference type="FunCoup" id="A0A1S3FSW6">
    <property type="interactions" value="53"/>
</dbReference>
<dbReference type="RefSeq" id="XP_012879114.1">
    <property type="nucleotide sequence ID" value="XM_013023660.1"/>
</dbReference>
<evidence type="ECO:0000256" key="8">
    <source>
        <dbReference type="ARBA" id="ARBA00022859"/>
    </source>
</evidence>
<dbReference type="Gene3D" id="3.10.100.10">
    <property type="entry name" value="Mannose-Binding Protein A, subunit A"/>
    <property type="match status" value="1"/>
</dbReference>
<dbReference type="GO" id="GO:0045087">
    <property type="term" value="P:innate immune response"/>
    <property type="evidence" value="ECO:0007669"/>
    <property type="project" value="UniProtKB-KW"/>
</dbReference>
<keyword evidence="4 16" id="KW-0812">Transmembrane</keyword>
<dbReference type="InterPro" id="IPR051379">
    <property type="entry name" value="C-type_Lectin_Receptor_IMM"/>
</dbReference>
<proteinExistence type="predicted"/>
<reference evidence="19" key="1">
    <citation type="submission" date="2025-08" db="UniProtKB">
        <authorList>
            <consortium name="RefSeq"/>
        </authorList>
    </citation>
    <scope>IDENTIFICATION</scope>
    <source>
        <tissue evidence="19">Kidney</tissue>
    </source>
</reference>
<evidence type="ECO:0000256" key="5">
    <source>
        <dbReference type="ARBA" id="ARBA00022723"/>
    </source>
</evidence>
<evidence type="ECO:0000256" key="12">
    <source>
        <dbReference type="ARBA" id="ARBA00023136"/>
    </source>
</evidence>
<dbReference type="GO" id="GO:0002250">
    <property type="term" value="P:adaptive immune response"/>
    <property type="evidence" value="ECO:0007669"/>
    <property type="project" value="UniProtKB-KW"/>
</dbReference>
<dbReference type="STRING" id="10020.ENSDORP00000018032"/>
<dbReference type="CDD" id="cd03590">
    <property type="entry name" value="CLECT_DC-SIGN_like"/>
    <property type="match status" value="1"/>
</dbReference>
<evidence type="ECO:0000313" key="19">
    <source>
        <dbReference type="RefSeq" id="XP_012879114.1"/>
    </source>
</evidence>
<dbReference type="InterPro" id="IPR016187">
    <property type="entry name" value="CTDL_fold"/>
</dbReference>
<evidence type="ECO:0000256" key="10">
    <source>
        <dbReference type="ARBA" id="ARBA00022989"/>
    </source>
</evidence>
<organism evidence="18 19">
    <name type="scientific">Dipodomys ordii</name>
    <name type="common">Ord's kangaroo rat</name>
    <dbReference type="NCBI Taxonomy" id="10020"/>
    <lineage>
        <taxon>Eukaryota</taxon>
        <taxon>Metazoa</taxon>
        <taxon>Chordata</taxon>
        <taxon>Craniata</taxon>
        <taxon>Vertebrata</taxon>
        <taxon>Euteleostomi</taxon>
        <taxon>Mammalia</taxon>
        <taxon>Eutheria</taxon>
        <taxon>Euarchontoglires</taxon>
        <taxon>Glires</taxon>
        <taxon>Rodentia</taxon>
        <taxon>Castorimorpha</taxon>
        <taxon>Heteromyidae</taxon>
        <taxon>Dipodomyinae</taxon>
        <taxon>Dipodomys</taxon>
    </lineage>
</organism>
<dbReference type="AlphaFoldDB" id="A0A1S3FSW6"/>
<keyword evidence="18" id="KW-1185">Reference proteome</keyword>
<protein>
    <submittedName>
        <fullName evidence="19">C-type lectin domain family 4 member A-like isoform X1</fullName>
    </submittedName>
</protein>
<evidence type="ECO:0000256" key="1">
    <source>
        <dbReference type="ARBA" id="ARBA00004401"/>
    </source>
</evidence>
<keyword evidence="3" id="KW-0399">Innate immunity</keyword>
<dbReference type="FunFam" id="3.10.100.10:FF:000024">
    <property type="entry name" value="C-type lectin domain family 4 member A"/>
    <property type="match status" value="1"/>
</dbReference>
<dbReference type="Pfam" id="PF00059">
    <property type="entry name" value="Lectin_C"/>
    <property type="match status" value="1"/>
</dbReference>
<evidence type="ECO:0000256" key="3">
    <source>
        <dbReference type="ARBA" id="ARBA00022588"/>
    </source>
</evidence>
<comment type="subcellular location">
    <subcellularLocation>
        <location evidence="1">Cell membrane</location>
        <topology evidence="1">Single-pass type II membrane protein</topology>
    </subcellularLocation>
</comment>
<keyword evidence="7" id="KW-0106">Calcium</keyword>
<dbReference type="InterPro" id="IPR033989">
    <property type="entry name" value="CD209-like_CTLD"/>
</dbReference>
<keyword evidence="8" id="KW-0391">Immunity</keyword>
<keyword evidence="10 16" id="KW-1133">Transmembrane helix</keyword>
<keyword evidence="13" id="KW-1015">Disulfide bond</keyword>
<dbReference type="Proteomes" id="UP000081671">
    <property type="component" value="Unplaced"/>
</dbReference>
<dbReference type="KEGG" id="dord:105991094"/>
<keyword evidence="14" id="KW-0325">Glycoprotein</keyword>
<dbReference type="GO" id="GO:0046872">
    <property type="term" value="F:metal ion binding"/>
    <property type="evidence" value="ECO:0007669"/>
    <property type="project" value="UniProtKB-KW"/>
</dbReference>
<evidence type="ECO:0000256" key="7">
    <source>
        <dbReference type="ARBA" id="ARBA00022837"/>
    </source>
</evidence>
<dbReference type="PANTHER" id="PTHR46746">
    <property type="entry name" value="KILLER CELL LECTIN-LIKE RECEPTOR SUBFAMILY F MEMBER 2"/>
    <property type="match status" value="1"/>
</dbReference>
<feature type="domain" description="C-type lectin" evidence="17">
    <location>
        <begin position="114"/>
        <end position="231"/>
    </location>
</feature>
<keyword evidence="5" id="KW-0479">Metal-binding</keyword>
<evidence type="ECO:0000259" key="17">
    <source>
        <dbReference type="PROSITE" id="PS50041"/>
    </source>
</evidence>
<keyword evidence="12 16" id="KW-0472">Membrane</keyword>
<keyword evidence="6" id="KW-0430">Lectin</keyword>
<dbReference type="GO" id="GO:0005886">
    <property type="term" value="C:plasma membrane"/>
    <property type="evidence" value="ECO:0007669"/>
    <property type="project" value="UniProtKB-SubCell"/>
</dbReference>
<dbReference type="PROSITE" id="PS00615">
    <property type="entry name" value="C_TYPE_LECTIN_1"/>
    <property type="match status" value="1"/>
</dbReference>
<evidence type="ECO:0000256" key="13">
    <source>
        <dbReference type="ARBA" id="ARBA00023157"/>
    </source>
</evidence>
<evidence type="ECO:0000256" key="9">
    <source>
        <dbReference type="ARBA" id="ARBA00022968"/>
    </source>
</evidence>
<dbReference type="PROSITE" id="PS50041">
    <property type="entry name" value="C_TYPE_LECTIN_2"/>
    <property type="match status" value="1"/>
</dbReference>
<dbReference type="OrthoDB" id="6133475at2759"/>
<keyword evidence="11" id="KW-1064">Adaptive immunity</keyword>
<name>A0A1S3FSW6_DIPOR</name>
<dbReference type="GO" id="GO:0030246">
    <property type="term" value="F:carbohydrate binding"/>
    <property type="evidence" value="ECO:0007669"/>
    <property type="project" value="UniProtKB-KW"/>
</dbReference>
<evidence type="ECO:0000256" key="4">
    <source>
        <dbReference type="ARBA" id="ARBA00022692"/>
    </source>
</evidence>
<dbReference type="SMART" id="SM00034">
    <property type="entry name" value="CLECT"/>
    <property type="match status" value="1"/>
</dbReference>
<feature type="region of interest" description="Disordered" evidence="15">
    <location>
        <begin position="12"/>
        <end position="39"/>
    </location>
</feature>
<keyword evidence="2" id="KW-1003">Cell membrane</keyword>